<proteinExistence type="predicted"/>
<reference evidence="2 3" key="1">
    <citation type="submission" date="2023-10" db="EMBL/GenBank/DDBJ databases">
        <title>Saccharopolyspora sp. nov., isolated from mangrove soil.</title>
        <authorList>
            <person name="Lu Y."/>
            <person name="Liu W."/>
        </authorList>
    </citation>
    <scope>NUCLEOTIDE SEQUENCE [LARGE SCALE GENOMIC DNA]</scope>
    <source>
        <strain evidence="2 3">S2-29</strain>
    </source>
</reference>
<name>A0ABU6ALK7_9PSEU</name>
<comment type="caution">
    <text evidence="2">The sequence shown here is derived from an EMBL/GenBank/DDBJ whole genome shotgun (WGS) entry which is preliminary data.</text>
</comment>
<dbReference type="InterPro" id="IPR029068">
    <property type="entry name" value="Glyas_Bleomycin-R_OHBP_Dase"/>
</dbReference>
<dbReference type="InterPro" id="IPR004360">
    <property type="entry name" value="Glyas_Fos-R_dOase_dom"/>
</dbReference>
<dbReference type="PANTHER" id="PTHR21366:SF22">
    <property type="entry name" value="VOC DOMAIN-CONTAINING PROTEIN"/>
    <property type="match status" value="1"/>
</dbReference>
<dbReference type="InterPro" id="IPR050383">
    <property type="entry name" value="GlyoxalaseI/FosfomycinResist"/>
</dbReference>
<sequence length="122" mass="13323">MNSSSLHHVSLMVRQLDEALDFYISVLGLRHRTDRPATGGRGAWLDLGDQQLHLIEGTPPPARGQHFALRVDDLDATRELLLGRGVEVSAPVTIGAARQSFLRDPSGNAIELHETTSHRTGP</sequence>
<dbReference type="SUPFAM" id="SSF54593">
    <property type="entry name" value="Glyoxalase/Bleomycin resistance protein/Dihydroxybiphenyl dioxygenase"/>
    <property type="match status" value="1"/>
</dbReference>
<evidence type="ECO:0000259" key="1">
    <source>
        <dbReference type="PROSITE" id="PS51819"/>
    </source>
</evidence>
<gene>
    <name evidence="2" type="ORF">R4I43_34005</name>
</gene>
<dbReference type="PANTHER" id="PTHR21366">
    <property type="entry name" value="GLYOXALASE FAMILY PROTEIN"/>
    <property type="match status" value="1"/>
</dbReference>
<keyword evidence="3" id="KW-1185">Reference proteome</keyword>
<dbReference type="Pfam" id="PF00903">
    <property type="entry name" value="Glyoxalase"/>
    <property type="match status" value="1"/>
</dbReference>
<dbReference type="Gene3D" id="3.10.180.10">
    <property type="entry name" value="2,3-Dihydroxybiphenyl 1,2-Dioxygenase, domain 1"/>
    <property type="match status" value="1"/>
</dbReference>
<evidence type="ECO:0000313" key="2">
    <source>
        <dbReference type="EMBL" id="MEB3372425.1"/>
    </source>
</evidence>
<dbReference type="PROSITE" id="PS51819">
    <property type="entry name" value="VOC"/>
    <property type="match status" value="1"/>
</dbReference>
<dbReference type="Proteomes" id="UP001327093">
    <property type="component" value="Unassembled WGS sequence"/>
</dbReference>
<organism evidence="2 3">
    <name type="scientific">Saccharopolyspora mangrovi</name>
    <dbReference type="NCBI Taxonomy" id="3082379"/>
    <lineage>
        <taxon>Bacteria</taxon>
        <taxon>Bacillati</taxon>
        <taxon>Actinomycetota</taxon>
        <taxon>Actinomycetes</taxon>
        <taxon>Pseudonocardiales</taxon>
        <taxon>Pseudonocardiaceae</taxon>
        <taxon>Saccharopolyspora</taxon>
    </lineage>
</organism>
<dbReference type="EMBL" id="JAWLNX010000047">
    <property type="protein sequence ID" value="MEB3372425.1"/>
    <property type="molecule type" value="Genomic_DNA"/>
</dbReference>
<feature type="domain" description="VOC" evidence="1">
    <location>
        <begin position="5"/>
        <end position="115"/>
    </location>
</feature>
<dbReference type="RefSeq" id="WP_324269842.1">
    <property type="nucleotide sequence ID" value="NZ_JAWLNX010000047.1"/>
</dbReference>
<dbReference type="InterPro" id="IPR037523">
    <property type="entry name" value="VOC_core"/>
</dbReference>
<protein>
    <submittedName>
        <fullName evidence="2">VOC family protein</fullName>
    </submittedName>
</protein>
<evidence type="ECO:0000313" key="3">
    <source>
        <dbReference type="Proteomes" id="UP001327093"/>
    </source>
</evidence>
<accession>A0ABU6ALK7</accession>